<dbReference type="GO" id="GO:0016787">
    <property type="term" value="F:hydrolase activity"/>
    <property type="evidence" value="ECO:0007669"/>
    <property type="project" value="UniProtKB-KW"/>
</dbReference>
<dbReference type="PANTHER" id="PTHR23221:SF7">
    <property type="entry name" value="PHOSPHATIDYLINOSITOL-GLYCAN-SPECIFIC PHOSPHOLIPASE D"/>
    <property type="match status" value="1"/>
</dbReference>
<keyword evidence="2" id="KW-0677">Repeat</keyword>
<dbReference type="GO" id="GO:0007155">
    <property type="term" value="P:cell adhesion"/>
    <property type="evidence" value="ECO:0007669"/>
    <property type="project" value="InterPro"/>
</dbReference>
<evidence type="ECO:0000256" key="2">
    <source>
        <dbReference type="ARBA" id="ARBA00022737"/>
    </source>
</evidence>
<evidence type="ECO:0000313" key="5">
    <source>
        <dbReference type="EMBL" id="GIJ02400.1"/>
    </source>
</evidence>
<evidence type="ECO:0000256" key="1">
    <source>
        <dbReference type="ARBA" id="ARBA00022729"/>
    </source>
</evidence>
<accession>A0A8J4DIX1</accession>
<proteinExistence type="predicted"/>
<evidence type="ECO:0000256" key="3">
    <source>
        <dbReference type="ARBA" id="ARBA00022801"/>
    </source>
</evidence>
<dbReference type="InterPro" id="IPR028994">
    <property type="entry name" value="Integrin_alpha_N"/>
</dbReference>
<evidence type="ECO:0000256" key="4">
    <source>
        <dbReference type="ARBA" id="ARBA00023180"/>
    </source>
</evidence>
<dbReference type="PANTHER" id="PTHR23221">
    <property type="entry name" value="GLYCOSYLPHOSPHATIDYLINOSITOL PHOSPHOLIPASE D"/>
    <property type="match status" value="1"/>
</dbReference>
<dbReference type="AlphaFoldDB" id="A0A8J4DIX1"/>
<keyword evidence="6" id="KW-1185">Reference proteome</keyword>
<dbReference type="EMBL" id="BOOY01000009">
    <property type="protein sequence ID" value="GIJ02400.1"/>
    <property type="molecule type" value="Genomic_DNA"/>
</dbReference>
<dbReference type="RefSeq" id="WP_203937710.1">
    <property type="nucleotide sequence ID" value="NZ_BAAAGJ010000012.1"/>
</dbReference>
<dbReference type="GO" id="GO:0008305">
    <property type="term" value="C:integrin complex"/>
    <property type="evidence" value="ECO:0007669"/>
    <property type="project" value="InterPro"/>
</dbReference>
<keyword evidence="1" id="KW-0732">Signal</keyword>
<keyword evidence="4" id="KW-0325">Glycoprotein</keyword>
<dbReference type="SUPFAM" id="SSF69318">
    <property type="entry name" value="Integrin alpha N-terminal domain"/>
    <property type="match status" value="1"/>
</dbReference>
<dbReference type="InterPro" id="IPR013519">
    <property type="entry name" value="Int_alpha_beta-p"/>
</dbReference>
<organism evidence="5 6">
    <name type="scientific">Spirilliplanes yamanashiensis</name>
    <dbReference type="NCBI Taxonomy" id="42233"/>
    <lineage>
        <taxon>Bacteria</taxon>
        <taxon>Bacillati</taxon>
        <taxon>Actinomycetota</taxon>
        <taxon>Actinomycetes</taxon>
        <taxon>Micromonosporales</taxon>
        <taxon>Micromonosporaceae</taxon>
        <taxon>Spirilliplanes</taxon>
    </lineage>
</organism>
<dbReference type="InterPro" id="IPR000413">
    <property type="entry name" value="Integrin_alpha"/>
</dbReference>
<dbReference type="InterPro" id="IPR013517">
    <property type="entry name" value="FG-GAP"/>
</dbReference>
<reference evidence="5" key="1">
    <citation type="submission" date="2021-01" db="EMBL/GenBank/DDBJ databases">
        <title>Whole genome shotgun sequence of Spirilliplanes yamanashiensis NBRC 15828.</title>
        <authorList>
            <person name="Komaki H."/>
            <person name="Tamura T."/>
        </authorList>
    </citation>
    <scope>NUCLEOTIDE SEQUENCE</scope>
    <source>
        <strain evidence="5">NBRC 15828</strain>
    </source>
</reference>
<dbReference type="Gene3D" id="2.130.10.130">
    <property type="entry name" value="Integrin alpha, N-terminal"/>
    <property type="match status" value="3"/>
</dbReference>
<evidence type="ECO:0008006" key="7">
    <source>
        <dbReference type="Google" id="ProtNLM"/>
    </source>
</evidence>
<dbReference type="Proteomes" id="UP000652013">
    <property type="component" value="Unassembled WGS sequence"/>
</dbReference>
<gene>
    <name evidence="5" type="ORF">Sya03_17520</name>
</gene>
<dbReference type="PRINTS" id="PR01185">
    <property type="entry name" value="INTEGRINA"/>
</dbReference>
<sequence>MAAGHSGRELGNSLTSGDFDGDGYADVAAGAYWSDGPGPEERSRGGVAVVYGGPSGLSLDRHAWFVHDSPGIPSTPEADHRGFGIEVVAADFTGDGRADLAVAERGPVLDAPGGAVAVLKGSSAGLTSAGAQWWHQDSPGVPDWNEPADAFGRSLAAADFDGDGRADLAIGNAAESIGTDSSAGTVTVLRGAAGGLTATGAQLWDRADAGVPGTIAAGAYFGDILEAGDLNADGVPDLVVTARDTAGSVTWLPGIRGTGLTGAGSVRIDQATADVPGTPEQGDRFGAALLVLPAASGRPAHLVVGVPGEDIATVPGGTVAVLPGTGAGPSGTGSVPFDGTGVPGDGLRDFGTALG</sequence>
<name>A0A8J4DIX1_9ACTN</name>
<protein>
    <recommendedName>
        <fullName evidence="7">FG-GAP repeat protein</fullName>
    </recommendedName>
</protein>
<dbReference type="Pfam" id="PF01839">
    <property type="entry name" value="FG-GAP"/>
    <property type="match status" value="3"/>
</dbReference>
<dbReference type="PROSITE" id="PS51470">
    <property type="entry name" value="FG_GAP"/>
    <property type="match status" value="1"/>
</dbReference>
<dbReference type="SMART" id="SM00191">
    <property type="entry name" value="Int_alpha"/>
    <property type="match status" value="5"/>
</dbReference>
<keyword evidence="3" id="KW-0378">Hydrolase</keyword>
<comment type="caution">
    <text evidence="5">The sequence shown here is derived from an EMBL/GenBank/DDBJ whole genome shotgun (WGS) entry which is preliminary data.</text>
</comment>
<evidence type="ECO:0000313" key="6">
    <source>
        <dbReference type="Proteomes" id="UP000652013"/>
    </source>
</evidence>